<evidence type="ECO:0000256" key="1">
    <source>
        <dbReference type="ARBA" id="ARBA00023172"/>
    </source>
</evidence>
<protein>
    <submittedName>
        <fullName evidence="2">Phage integrase family protein</fullName>
    </submittedName>
</protein>
<accession>A0ABY3FL10</accession>
<dbReference type="EMBL" id="VLKO01000004">
    <property type="protein sequence ID" value="TWI00575.1"/>
    <property type="molecule type" value="Genomic_DNA"/>
</dbReference>
<evidence type="ECO:0000313" key="3">
    <source>
        <dbReference type="Proteomes" id="UP000317519"/>
    </source>
</evidence>
<sequence length="88" mass="10531">MNRFFKEINEVCEIEKELTFHIARHTYATTVTLLNRVPFESVSKILGQINWRTTQHYGKVLDYKVSKYMQLLKTKLRILNRMHKSKSS</sequence>
<keyword evidence="3" id="KW-1185">Reference proteome</keyword>
<dbReference type="InterPro" id="IPR013762">
    <property type="entry name" value="Integrase-like_cat_sf"/>
</dbReference>
<keyword evidence="1" id="KW-0233">DNA recombination</keyword>
<dbReference type="InterPro" id="IPR011010">
    <property type="entry name" value="DNA_brk_join_enz"/>
</dbReference>
<reference evidence="2 3" key="1">
    <citation type="journal article" date="2015" name="Stand. Genomic Sci.">
        <title>Genomic Encyclopedia of Bacterial and Archaeal Type Strains, Phase III: the genomes of soil and plant-associated and newly described type strains.</title>
        <authorList>
            <person name="Whitman W.B."/>
            <person name="Woyke T."/>
            <person name="Klenk H.P."/>
            <person name="Zhou Y."/>
            <person name="Lilburn T.G."/>
            <person name="Beck B.J."/>
            <person name="De Vos P."/>
            <person name="Vandamme P."/>
            <person name="Eisen J.A."/>
            <person name="Garrity G."/>
            <person name="Hugenholtz P."/>
            <person name="Kyrpides N.C."/>
        </authorList>
    </citation>
    <scope>NUCLEOTIDE SEQUENCE [LARGE SCALE GENOMIC DNA]</scope>
    <source>
        <strain evidence="2 3">CGMCC 1.6847</strain>
    </source>
</reference>
<dbReference type="Proteomes" id="UP000317519">
    <property type="component" value="Unassembled WGS sequence"/>
</dbReference>
<comment type="caution">
    <text evidence="2">The sequence shown here is derived from an EMBL/GenBank/DDBJ whole genome shotgun (WGS) entry which is preliminary data.</text>
</comment>
<name>A0ABY3FL10_9FLAO</name>
<dbReference type="Gene3D" id="1.10.443.10">
    <property type="entry name" value="Intergrase catalytic core"/>
    <property type="match status" value="1"/>
</dbReference>
<proteinExistence type="predicted"/>
<gene>
    <name evidence="2" type="ORF">IQ05_01231</name>
</gene>
<dbReference type="SUPFAM" id="SSF56349">
    <property type="entry name" value="DNA breaking-rejoining enzymes"/>
    <property type="match status" value="1"/>
</dbReference>
<organism evidence="2 3">
    <name type="scientific">Flavobacterium tiangeerense</name>
    <dbReference type="NCBI Taxonomy" id="459471"/>
    <lineage>
        <taxon>Bacteria</taxon>
        <taxon>Pseudomonadati</taxon>
        <taxon>Bacteroidota</taxon>
        <taxon>Flavobacteriia</taxon>
        <taxon>Flavobacteriales</taxon>
        <taxon>Flavobacteriaceae</taxon>
        <taxon>Flavobacterium</taxon>
    </lineage>
</organism>
<evidence type="ECO:0000313" key="2">
    <source>
        <dbReference type="EMBL" id="TWI00575.1"/>
    </source>
</evidence>